<feature type="chain" id="PRO_5026192907" evidence="2">
    <location>
        <begin position="28"/>
        <end position="136"/>
    </location>
</feature>
<evidence type="ECO:0000256" key="1">
    <source>
        <dbReference type="SAM" id="MobiDB-lite"/>
    </source>
</evidence>
<feature type="region of interest" description="Disordered" evidence="1">
    <location>
        <begin position="42"/>
        <end position="68"/>
    </location>
</feature>
<reference evidence="3 4" key="1">
    <citation type="submission" date="2018-09" db="EMBL/GenBank/DDBJ databases">
        <title>Genomic investigation of the strawberry pathogen Phytophthora fragariae indicates pathogenicity is determined by transcriptional variation in three key races.</title>
        <authorList>
            <person name="Adams T.M."/>
            <person name="Armitage A.D."/>
            <person name="Sobczyk M.K."/>
            <person name="Bates H.J."/>
            <person name="Dunwell J.M."/>
            <person name="Nellist C.F."/>
            <person name="Harrison R.J."/>
        </authorList>
    </citation>
    <scope>NUCLEOTIDE SEQUENCE [LARGE SCALE GENOMIC DNA]</scope>
    <source>
        <strain evidence="3 4">NOV-77</strain>
    </source>
</reference>
<evidence type="ECO:0000313" key="4">
    <source>
        <dbReference type="Proteomes" id="UP000486351"/>
    </source>
</evidence>
<sequence>MPAGGAIAPAKLVGAGVTLALPGTVAAGVAAGRPRVVVGAGVAGAPGAPGAPPGAPGAPGTPGAPGATTTVLELATTVDGTLTVSRVRTVRTVPAVSVHARDRPGNSCLKLNPVRAIRGSASNSYGATGRENVHLI</sequence>
<dbReference type="AlphaFoldDB" id="A0A6G0RF84"/>
<accession>A0A6G0RF84</accession>
<evidence type="ECO:0000256" key="2">
    <source>
        <dbReference type="SAM" id="SignalP"/>
    </source>
</evidence>
<keyword evidence="2" id="KW-0732">Signal</keyword>
<dbReference type="Gene3D" id="1.20.5.320">
    <property type="entry name" value="6-Phosphogluconate Dehydrogenase, domain 3"/>
    <property type="match status" value="1"/>
</dbReference>
<comment type="caution">
    <text evidence="3">The sequence shown here is derived from an EMBL/GenBank/DDBJ whole genome shotgun (WGS) entry which is preliminary data.</text>
</comment>
<name>A0A6G0RF84_9STRA</name>
<organism evidence="3 4">
    <name type="scientific">Phytophthora fragariae</name>
    <dbReference type="NCBI Taxonomy" id="53985"/>
    <lineage>
        <taxon>Eukaryota</taxon>
        <taxon>Sar</taxon>
        <taxon>Stramenopiles</taxon>
        <taxon>Oomycota</taxon>
        <taxon>Peronosporomycetes</taxon>
        <taxon>Peronosporales</taxon>
        <taxon>Peronosporaceae</taxon>
        <taxon>Phytophthora</taxon>
    </lineage>
</organism>
<evidence type="ECO:0000313" key="3">
    <source>
        <dbReference type="EMBL" id="KAE9331892.1"/>
    </source>
</evidence>
<proteinExistence type="predicted"/>
<dbReference type="EMBL" id="QXFY01000978">
    <property type="protein sequence ID" value="KAE9331892.1"/>
    <property type="molecule type" value="Genomic_DNA"/>
</dbReference>
<gene>
    <name evidence="3" type="ORF">PF008_g15203</name>
</gene>
<dbReference type="Proteomes" id="UP000486351">
    <property type="component" value="Unassembled WGS sequence"/>
</dbReference>
<protein>
    <submittedName>
        <fullName evidence="3">Uncharacterized protein</fullName>
    </submittedName>
</protein>
<feature type="signal peptide" evidence="2">
    <location>
        <begin position="1"/>
        <end position="27"/>
    </location>
</feature>